<feature type="transmembrane region" description="Helical" evidence="1">
    <location>
        <begin position="48"/>
        <end position="68"/>
    </location>
</feature>
<evidence type="ECO:0000313" key="2">
    <source>
        <dbReference type="EMBL" id="MBM7692532.1"/>
    </source>
</evidence>
<gene>
    <name evidence="2" type="ORF">JOC77_001962</name>
</gene>
<organism evidence="2 3">
    <name type="scientific">Peribacillus deserti</name>
    <dbReference type="NCBI Taxonomy" id="673318"/>
    <lineage>
        <taxon>Bacteria</taxon>
        <taxon>Bacillati</taxon>
        <taxon>Bacillota</taxon>
        <taxon>Bacilli</taxon>
        <taxon>Bacillales</taxon>
        <taxon>Bacillaceae</taxon>
        <taxon>Peribacillus</taxon>
    </lineage>
</organism>
<dbReference type="PANTHER" id="PTHR31876">
    <property type="entry name" value="COV-LIKE PROTEIN 1"/>
    <property type="match status" value="1"/>
</dbReference>
<sequence length="129" mass="14827">MKTILKNFINGVLTIVPILVAGFVIYKSFTFLDSILGNLLRPLFKEDYIPGIGLLVTLILITLLGWLSTQFVTGKIIKLIDRLLEKIPIVKTIYSVVKDTVHSFLFEGCYGHSPWDSNEKYRFYHFRKS</sequence>
<keyword evidence="3" id="KW-1185">Reference proteome</keyword>
<keyword evidence="1" id="KW-0812">Transmembrane</keyword>
<keyword evidence="1" id="KW-0472">Membrane</keyword>
<dbReference type="InterPro" id="IPR007462">
    <property type="entry name" value="COV1-like"/>
</dbReference>
<reference evidence="2 3" key="1">
    <citation type="submission" date="2021-01" db="EMBL/GenBank/DDBJ databases">
        <title>Genomic Encyclopedia of Type Strains, Phase IV (KMG-IV): sequencing the most valuable type-strain genomes for metagenomic binning, comparative biology and taxonomic classification.</title>
        <authorList>
            <person name="Goeker M."/>
        </authorList>
    </citation>
    <scope>NUCLEOTIDE SEQUENCE [LARGE SCALE GENOMIC DNA]</scope>
    <source>
        <strain evidence="2 3">DSM 105482</strain>
    </source>
</reference>
<evidence type="ECO:0000313" key="3">
    <source>
        <dbReference type="Proteomes" id="UP000823486"/>
    </source>
</evidence>
<dbReference type="Pfam" id="PF04367">
    <property type="entry name" value="DUF502"/>
    <property type="match status" value="1"/>
</dbReference>
<evidence type="ECO:0000256" key="1">
    <source>
        <dbReference type="SAM" id="Phobius"/>
    </source>
</evidence>
<keyword evidence="1" id="KW-1133">Transmembrane helix</keyword>
<dbReference type="Proteomes" id="UP000823486">
    <property type="component" value="Unassembled WGS sequence"/>
</dbReference>
<dbReference type="PANTHER" id="PTHR31876:SF26">
    <property type="entry name" value="PROTEIN LIKE COV 2"/>
    <property type="match status" value="1"/>
</dbReference>
<dbReference type="EMBL" id="JAFBFI010000007">
    <property type="protein sequence ID" value="MBM7692532.1"/>
    <property type="molecule type" value="Genomic_DNA"/>
</dbReference>
<name>A0ABS2QHE8_9BACI</name>
<protein>
    <submittedName>
        <fullName evidence="2">Membrane protein</fullName>
    </submittedName>
</protein>
<feature type="transmembrane region" description="Helical" evidence="1">
    <location>
        <begin position="7"/>
        <end position="28"/>
    </location>
</feature>
<proteinExistence type="predicted"/>
<comment type="caution">
    <text evidence="2">The sequence shown here is derived from an EMBL/GenBank/DDBJ whole genome shotgun (WGS) entry which is preliminary data.</text>
</comment>
<accession>A0ABS2QHE8</accession>